<keyword evidence="3" id="KW-1185">Reference proteome</keyword>
<reference evidence="2 3" key="1">
    <citation type="submission" date="2023-07" db="EMBL/GenBank/DDBJ databases">
        <title>Sorghum-associated microbial communities from plants grown in Nebraska, USA.</title>
        <authorList>
            <person name="Schachtman D."/>
        </authorList>
    </citation>
    <scope>NUCLEOTIDE SEQUENCE [LARGE SCALE GENOMIC DNA]</scope>
    <source>
        <strain evidence="2 3">4138</strain>
    </source>
</reference>
<dbReference type="EMBL" id="JAVDWR010000008">
    <property type="protein sequence ID" value="MDR7121561.1"/>
    <property type="molecule type" value="Genomic_DNA"/>
</dbReference>
<protein>
    <submittedName>
        <fullName evidence="2">Uncharacterized protein</fullName>
    </submittedName>
</protein>
<feature type="transmembrane region" description="Helical" evidence="1">
    <location>
        <begin position="72"/>
        <end position="95"/>
    </location>
</feature>
<accession>A0ABU1W0T0</accession>
<comment type="caution">
    <text evidence="2">The sequence shown here is derived from an EMBL/GenBank/DDBJ whole genome shotgun (WGS) entry which is preliminary data.</text>
</comment>
<evidence type="ECO:0000313" key="2">
    <source>
        <dbReference type="EMBL" id="MDR7121561.1"/>
    </source>
</evidence>
<keyword evidence="1" id="KW-0812">Transmembrane</keyword>
<keyword evidence="1" id="KW-0472">Membrane</keyword>
<sequence>MKRISGRQGLSVFVFVAMLGFVHSIFVDDLWGLLSWSGMLLFFTTSYFYSDLMNAPVSSLKQLLQLRFELEVIPALLLWIGQLLWITGLLGPVYFV</sequence>
<evidence type="ECO:0000313" key="3">
    <source>
        <dbReference type="Proteomes" id="UP001257909"/>
    </source>
</evidence>
<feature type="transmembrane region" description="Helical" evidence="1">
    <location>
        <begin position="9"/>
        <end position="27"/>
    </location>
</feature>
<evidence type="ECO:0000256" key="1">
    <source>
        <dbReference type="SAM" id="Phobius"/>
    </source>
</evidence>
<feature type="transmembrane region" description="Helical" evidence="1">
    <location>
        <begin position="33"/>
        <end position="52"/>
    </location>
</feature>
<organism evidence="2 3">
    <name type="scientific">Rheinheimera soli</name>
    <dbReference type="NCBI Taxonomy" id="443616"/>
    <lineage>
        <taxon>Bacteria</taxon>
        <taxon>Pseudomonadati</taxon>
        <taxon>Pseudomonadota</taxon>
        <taxon>Gammaproteobacteria</taxon>
        <taxon>Chromatiales</taxon>
        <taxon>Chromatiaceae</taxon>
        <taxon>Rheinheimera</taxon>
    </lineage>
</organism>
<proteinExistence type="predicted"/>
<dbReference type="RefSeq" id="WP_310278930.1">
    <property type="nucleotide sequence ID" value="NZ_JAVDWR010000008.1"/>
</dbReference>
<gene>
    <name evidence="2" type="ORF">J2W69_002518</name>
</gene>
<keyword evidence="1" id="KW-1133">Transmembrane helix</keyword>
<name>A0ABU1W0T0_9GAMM</name>
<dbReference type="Proteomes" id="UP001257909">
    <property type="component" value="Unassembled WGS sequence"/>
</dbReference>